<dbReference type="Gene3D" id="3.90.245.10">
    <property type="entry name" value="Ribonucleoside hydrolase-like"/>
    <property type="match status" value="1"/>
</dbReference>
<dbReference type="EMBL" id="VAUV01000008">
    <property type="protein sequence ID" value="TLD70412.1"/>
    <property type="molecule type" value="Genomic_DNA"/>
</dbReference>
<protein>
    <submittedName>
        <fullName evidence="3">Nucleoside hydrolase</fullName>
    </submittedName>
</protein>
<accession>A0A5R8KDN2</accession>
<keyword evidence="3" id="KW-0378">Hydrolase</keyword>
<comment type="caution">
    <text evidence="3">The sequence shown here is derived from an EMBL/GenBank/DDBJ whole genome shotgun (WGS) entry which is preliminary data.</text>
</comment>
<dbReference type="InterPro" id="IPR001910">
    <property type="entry name" value="Inosine/uridine_hydrolase_dom"/>
</dbReference>
<dbReference type="RefSeq" id="WP_138086468.1">
    <property type="nucleotide sequence ID" value="NZ_VAUV01000008.1"/>
</dbReference>
<keyword evidence="4" id="KW-1185">Reference proteome</keyword>
<sequence>MKSILLSLLSLASLSFLQAAENPRIVFDTDITGDVDDVLALAMCHTLADRGACELLAVTISKHNPLTVPFVNATNTFYGRPNLPIGVTRDPTAQKRDSRFLKAIESGHFPHTLKSNDEAHEAVDLLRRTLAAQPDHSVTLISVGIASNLANLIKSKPDQHSPLNGPDLIRQKIKILSLMAGAFTNVHDTNYHLEANIYNGIPAMQTVANQWPNEVPIIWSGYEIGHALPYPRDSIRLDFNYLPHHIVKASYLLYPGPDQDRPSWDQSSVLYAVFPNRNYFGLSPTGRVSVANDAFTKFIPDKKDPGQPPGRDRHLTMTPTQTARVLEAIVQFVVQPPRQPQP</sequence>
<dbReference type="InterPro" id="IPR036452">
    <property type="entry name" value="Ribo_hydro-like"/>
</dbReference>
<organism evidence="3 4">
    <name type="scientific">Phragmitibacter flavus</name>
    <dbReference type="NCBI Taxonomy" id="2576071"/>
    <lineage>
        <taxon>Bacteria</taxon>
        <taxon>Pseudomonadati</taxon>
        <taxon>Verrucomicrobiota</taxon>
        <taxon>Verrucomicrobiia</taxon>
        <taxon>Verrucomicrobiales</taxon>
        <taxon>Verrucomicrobiaceae</taxon>
        <taxon>Phragmitibacter</taxon>
    </lineage>
</organism>
<dbReference type="SUPFAM" id="SSF53590">
    <property type="entry name" value="Nucleoside hydrolase"/>
    <property type="match status" value="1"/>
</dbReference>
<evidence type="ECO:0000259" key="2">
    <source>
        <dbReference type="Pfam" id="PF01156"/>
    </source>
</evidence>
<evidence type="ECO:0000313" key="4">
    <source>
        <dbReference type="Proteomes" id="UP000306196"/>
    </source>
</evidence>
<proteinExistence type="predicted"/>
<dbReference type="OrthoDB" id="128573at2"/>
<reference evidence="3 4" key="1">
    <citation type="submission" date="2019-05" db="EMBL/GenBank/DDBJ databases">
        <title>Verrucobacter flavum gen. nov., sp. nov. a new member of the family Verrucomicrobiaceae.</title>
        <authorList>
            <person name="Szuroczki S."/>
            <person name="Abbaszade G."/>
            <person name="Szabo A."/>
            <person name="Felfoldi T."/>
            <person name="Schumann P."/>
            <person name="Boka K."/>
            <person name="Keki Z."/>
            <person name="Toumi M."/>
            <person name="Toth E."/>
        </authorList>
    </citation>
    <scope>NUCLEOTIDE SEQUENCE [LARGE SCALE GENOMIC DNA]</scope>
    <source>
        <strain evidence="3 4">MG-N-17</strain>
    </source>
</reference>
<evidence type="ECO:0000256" key="1">
    <source>
        <dbReference type="SAM" id="SignalP"/>
    </source>
</evidence>
<dbReference type="Proteomes" id="UP000306196">
    <property type="component" value="Unassembled WGS sequence"/>
</dbReference>
<gene>
    <name evidence="3" type="ORF">FEM03_11815</name>
</gene>
<keyword evidence="1" id="KW-0732">Signal</keyword>
<evidence type="ECO:0000313" key="3">
    <source>
        <dbReference type="EMBL" id="TLD70412.1"/>
    </source>
</evidence>
<dbReference type="Pfam" id="PF01156">
    <property type="entry name" value="IU_nuc_hydro"/>
    <property type="match status" value="1"/>
</dbReference>
<feature type="signal peptide" evidence="1">
    <location>
        <begin position="1"/>
        <end position="19"/>
    </location>
</feature>
<dbReference type="PANTHER" id="PTHR43264:SF1">
    <property type="entry name" value="INOSINE_URIDINE-PREFERRING NUCLEOSIDE HYDROLASE DOMAIN-CONTAINING PROTEIN"/>
    <property type="match status" value="1"/>
</dbReference>
<dbReference type="PANTHER" id="PTHR43264">
    <property type="match status" value="1"/>
</dbReference>
<feature type="domain" description="Inosine/uridine-preferring nucleoside hydrolase" evidence="2">
    <location>
        <begin position="25"/>
        <end position="227"/>
    </location>
</feature>
<name>A0A5R8KDN2_9BACT</name>
<dbReference type="AlphaFoldDB" id="A0A5R8KDN2"/>
<dbReference type="CDD" id="cd02652">
    <property type="entry name" value="nuc_hydro_2"/>
    <property type="match status" value="1"/>
</dbReference>
<feature type="chain" id="PRO_5024444623" evidence="1">
    <location>
        <begin position="20"/>
        <end position="342"/>
    </location>
</feature>
<dbReference type="GO" id="GO:0016799">
    <property type="term" value="F:hydrolase activity, hydrolyzing N-glycosyl compounds"/>
    <property type="evidence" value="ECO:0007669"/>
    <property type="project" value="InterPro"/>
</dbReference>